<sequence>MNSEHLHTNRRPVDTKPSASDALLTLQEVAERLRSSRSTVYEYINAGELPTIVLGNRRRVRPSDLESFIYAHRDGGPRHE</sequence>
<dbReference type="Proteomes" id="UP001170379">
    <property type="component" value="Unassembled WGS sequence"/>
</dbReference>
<feature type="region of interest" description="Disordered" evidence="1">
    <location>
        <begin position="1"/>
        <end position="20"/>
    </location>
</feature>
<dbReference type="SUPFAM" id="SSF46955">
    <property type="entry name" value="Putative DNA-binding domain"/>
    <property type="match status" value="1"/>
</dbReference>
<dbReference type="InterPro" id="IPR009061">
    <property type="entry name" value="DNA-bd_dom_put_sf"/>
</dbReference>
<protein>
    <submittedName>
        <fullName evidence="3">DNA-binding protein</fullName>
    </submittedName>
</protein>
<accession>A0ABT7CBY7</accession>
<feature type="compositionally biased region" description="Basic and acidic residues" evidence="1">
    <location>
        <begin position="1"/>
        <end position="14"/>
    </location>
</feature>
<evidence type="ECO:0000313" key="3">
    <source>
        <dbReference type="EMBL" id="MDJ1372664.1"/>
    </source>
</evidence>
<comment type="caution">
    <text evidence="3">The sequence shown here is derived from an EMBL/GenBank/DDBJ whole genome shotgun (WGS) entry which is preliminary data.</text>
</comment>
<keyword evidence="3" id="KW-0238">DNA-binding</keyword>
<dbReference type="GO" id="GO:0003677">
    <property type="term" value="F:DNA binding"/>
    <property type="evidence" value="ECO:0007669"/>
    <property type="project" value="UniProtKB-KW"/>
</dbReference>
<dbReference type="NCBIfam" id="TIGR01764">
    <property type="entry name" value="excise"/>
    <property type="match status" value="1"/>
</dbReference>
<dbReference type="InterPro" id="IPR041657">
    <property type="entry name" value="HTH_17"/>
</dbReference>
<name>A0ABT7CBY7_9MICO</name>
<dbReference type="Pfam" id="PF12728">
    <property type="entry name" value="HTH_17"/>
    <property type="match status" value="1"/>
</dbReference>
<gene>
    <name evidence="3" type="ORF">C7K25_15090</name>
</gene>
<dbReference type="EMBL" id="PXVD01000036">
    <property type="protein sequence ID" value="MDJ1372664.1"/>
    <property type="molecule type" value="Genomic_DNA"/>
</dbReference>
<reference evidence="3" key="2">
    <citation type="journal article" date="2022" name="Sci. Rep.">
        <title>In silico prediction of the enzymes involved in the degradation of the herbicide molinate by Gulosibacter molinativorax ON4T.</title>
        <authorList>
            <person name="Lopes A.R."/>
            <person name="Bunin E."/>
            <person name="Viana A.T."/>
            <person name="Froufe H."/>
            <person name="Munoz-Merida A."/>
            <person name="Pinho D."/>
            <person name="Figueiredo J."/>
            <person name="Barroso C."/>
            <person name="Vaz-Moreira I."/>
            <person name="Bellanger X."/>
            <person name="Egas C."/>
            <person name="Nunes O.C."/>
        </authorList>
    </citation>
    <scope>NUCLEOTIDE SEQUENCE</scope>
    <source>
        <strain evidence="3">ON4</strain>
    </source>
</reference>
<dbReference type="RefSeq" id="WP_084147454.1">
    <property type="nucleotide sequence ID" value="NZ_CP028426.1"/>
</dbReference>
<evidence type="ECO:0000256" key="1">
    <source>
        <dbReference type="SAM" id="MobiDB-lite"/>
    </source>
</evidence>
<dbReference type="InterPro" id="IPR010093">
    <property type="entry name" value="SinI_DNA-bd"/>
</dbReference>
<proteinExistence type="predicted"/>
<evidence type="ECO:0000313" key="4">
    <source>
        <dbReference type="Proteomes" id="UP001170379"/>
    </source>
</evidence>
<keyword evidence="4" id="KW-1185">Reference proteome</keyword>
<evidence type="ECO:0000259" key="2">
    <source>
        <dbReference type="Pfam" id="PF12728"/>
    </source>
</evidence>
<organism evidence="3 4">
    <name type="scientific">Gulosibacter molinativorax</name>
    <dbReference type="NCBI Taxonomy" id="256821"/>
    <lineage>
        <taxon>Bacteria</taxon>
        <taxon>Bacillati</taxon>
        <taxon>Actinomycetota</taxon>
        <taxon>Actinomycetes</taxon>
        <taxon>Micrococcales</taxon>
        <taxon>Microbacteriaceae</taxon>
        <taxon>Gulosibacter</taxon>
    </lineage>
</organism>
<feature type="domain" description="Helix-turn-helix" evidence="2">
    <location>
        <begin position="23"/>
        <end position="69"/>
    </location>
</feature>
<reference evidence="3" key="1">
    <citation type="submission" date="2018-03" db="EMBL/GenBank/DDBJ databases">
        <authorList>
            <person name="Nunes O.C."/>
            <person name="Lopes A.R."/>
            <person name="Froufe H."/>
            <person name="Munoz-Merida A."/>
            <person name="Barroso C."/>
            <person name="Egas C."/>
        </authorList>
    </citation>
    <scope>NUCLEOTIDE SEQUENCE</scope>
    <source>
        <strain evidence="3">ON4</strain>
    </source>
</reference>